<organism evidence="1 2">
    <name type="scientific">Meganyctiphanes norvegica</name>
    <name type="common">Northern krill</name>
    <name type="synonym">Thysanopoda norvegica</name>
    <dbReference type="NCBI Taxonomy" id="48144"/>
    <lineage>
        <taxon>Eukaryota</taxon>
        <taxon>Metazoa</taxon>
        <taxon>Ecdysozoa</taxon>
        <taxon>Arthropoda</taxon>
        <taxon>Crustacea</taxon>
        <taxon>Multicrustacea</taxon>
        <taxon>Malacostraca</taxon>
        <taxon>Eumalacostraca</taxon>
        <taxon>Eucarida</taxon>
        <taxon>Euphausiacea</taxon>
        <taxon>Euphausiidae</taxon>
        <taxon>Meganyctiphanes</taxon>
    </lineage>
</organism>
<dbReference type="EMBL" id="CAXKWB010021952">
    <property type="protein sequence ID" value="CAL4123985.1"/>
    <property type="molecule type" value="Genomic_DNA"/>
</dbReference>
<comment type="caution">
    <text evidence="1">The sequence shown here is derived from an EMBL/GenBank/DDBJ whole genome shotgun (WGS) entry which is preliminary data.</text>
</comment>
<sequence>GCYAKEVKFFSLLRDDAFNVSFFITSEYPISIQVFFVGRNKHQDNDLLILKPDSGTIQRKRGGEAVTNITKLHDNMTPGWNNMTITMQDNSLVIGNIYNLTGFPHSINQIAFFANFFTDCRNKTLIWEINESTNVSLPLNGLSKFGITLKSDNSFNPSIVLNNLDIPLSYDEELIIRKPRNLLPSQEYHLVVEQINNTLSISTLS</sequence>
<protein>
    <submittedName>
        <fullName evidence="1">Uncharacterized protein</fullName>
    </submittedName>
</protein>
<dbReference type="AlphaFoldDB" id="A0AAV2RFE8"/>
<dbReference type="Proteomes" id="UP001497623">
    <property type="component" value="Unassembled WGS sequence"/>
</dbReference>
<proteinExistence type="predicted"/>
<accession>A0AAV2RFE8</accession>
<feature type="non-terminal residue" evidence="1">
    <location>
        <position position="205"/>
    </location>
</feature>
<keyword evidence="2" id="KW-1185">Reference proteome</keyword>
<name>A0AAV2RFE8_MEGNR</name>
<evidence type="ECO:0000313" key="2">
    <source>
        <dbReference type="Proteomes" id="UP001497623"/>
    </source>
</evidence>
<reference evidence="1 2" key="1">
    <citation type="submission" date="2024-05" db="EMBL/GenBank/DDBJ databases">
        <authorList>
            <person name="Wallberg A."/>
        </authorList>
    </citation>
    <scope>NUCLEOTIDE SEQUENCE [LARGE SCALE GENOMIC DNA]</scope>
</reference>
<feature type="non-terminal residue" evidence="1">
    <location>
        <position position="1"/>
    </location>
</feature>
<evidence type="ECO:0000313" key="1">
    <source>
        <dbReference type="EMBL" id="CAL4123985.1"/>
    </source>
</evidence>
<gene>
    <name evidence="1" type="ORF">MNOR_LOCUS24172</name>
</gene>